<gene>
    <name evidence="1" type="ORF">UW79_C0027G0002</name>
</gene>
<dbReference type="Proteomes" id="UP000034032">
    <property type="component" value="Unassembled WGS sequence"/>
</dbReference>
<sequence length="133" mass="15765">MVIKDLKKHISKNYPGLNVSREIDLYKKYTRIARVEESIKKDLIDFARLCCQEEWDRTFNIEIFLGPDHSDNSYYRKERAVGFVVADNYLRSLLEKKIIQKYSIERKQSKYSVNYASIKTRISLKPGDVIGFY</sequence>
<protein>
    <submittedName>
        <fullName evidence="1">Uncharacterized protein</fullName>
    </submittedName>
</protein>
<comment type="caution">
    <text evidence="1">The sequence shown here is derived from an EMBL/GenBank/DDBJ whole genome shotgun (WGS) entry which is preliminary data.</text>
</comment>
<proteinExistence type="predicted"/>
<evidence type="ECO:0000313" key="1">
    <source>
        <dbReference type="EMBL" id="KKT81085.1"/>
    </source>
</evidence>
<dbReference type="AlphaFoldDB" id="A0A0G1KC07"/>
<accession>A0A0G1KC07</accession>
<organism evidence="1 2">
    <name type="scientific">Candidatus Yanofskybacteria bacterium GW2011_GWA2_44_9</name>
    <dbReference type="NCBI Taxonomy" id="1619025"/>
    <lineage>
        <taxon>Bacteria</taxon>
        <taxon>Candidatus Yanofskyibacteriota</taxon>
    </lineage>
</organism>
<dbReference type="EMBL" id="LCJR01000027">
    <property type="protein sequence ID" value="KKT81085.1"/>
    <property type="molecule type" value="Genomic_DNA"/>
</dbReference>
<reference evidence="1 2" key="1">
    <citation type="journal article" date="2015" name="Nature">
        <title>rRNA introns, odd ribosomes, and small enigmatic genomes across a large radiation of phyla.</title>
        <authorList>
            <person name="Brown C.T."/>
            <person name="Hug L.A."/>
            <person name="Thomas B.C."/>
            <person name="Sharon I."/>
            <person name="Castelle C.J."/>
            <person name="Singh A."/>
            <person name="Wilkins M.J."/>
            <person name="Williams K.H."/>
            <person name="Banfield J.F."/>
        </authorList>
    </citation>
    <scope>NUCLEOTIDE SEQUENCE [LARGE SCALE GENOMIC DNA]</scope>
</reference>
<name>A0A0G1KC07_9BACT</name>
<evidence type="ECO:0000313" key="2">
    <source>
        <dbReference type="Proteomes" id="UP000034032"/>
    </source>
</evidence>